<dbReference type="Gene3D" id="3.30.70.1630">
    <property type="match status" value="1"/>
</dbReference>
<dbReference type="SUPFAM" id="SSF103025">
    <property type="entry name" value="Folate-binding domain"/>
    <property type="match status" value="1"/>
</dbReference>
<dbReference type="Pfam" id="PF21130">
    <property type="entry name" value="YgfZ_barrel"/>
    <property type="match status" value="1"/>
</dbReference>
<protein>
    <recommendedName>
        <fullName evidence="1">tRNA-modifying protein YgfZ-like beta-barrel domain-containing protein</fullName>
    </recommendedName>
</protein>
<dbReference type="PANTHER" id="PTHR22602:SF0">
    <property type="entry name" value="TRANSFERASE CAF17, MITOCHONDRIAL-RELATED"/>
    <property type="match status" value="1"/>
</dbReference>
<accession>A0ABV1RJJ7</accession>
<dbReference type="PIRSF" id="PIRSF006487">
    <property type="entry name" value="GcvT"/>
    <property type="match status" value="1"/>
</dbReference>
<dbReference type="InterPro" id="IPR045179">
    <property type="entry name" value="YgfZ/GcvT"/>
</dbReference>
<dbReference type="InterPro" id="IPR017703">
    <property type="entry name" value="YgfZ/GCV_T_CS"/>
</dbReference>
<organism evidence="2 3">
    <name type="scientific">Catenovulum sediminis</name>
    <dbReference type="NCBI Taxonomy" id="1740262"/>
    <lineage>
        <taxon>Bacteria</taxon>
        <taxon>Pseudomonadati</taxon>
        <taxon>Pseudomonadota</taxon>
        <taxon>Gammaproteobacteria</taxon>
        <taxon>Alteromonadales</taxon>
        <taxon>Alteromonadaceae</taxon>
        <taxon>Catenovulum</taxon>
    </lineage>
</organism>
<keyword evidence="3" id="KW-1185">Reference proteome</keyword>
<comment type="caution">
    <text evidence="2">The sequence shown here is derived from an EMBL/GenBank/DDBJ whole genome shotgun (WGS) entry which is preliminary data.</text>
</comment>
<reference evidence="2 3" key="1">
    <citation type="submission" date="2024-06" db="EMBL/GenBank/DDBJ databases">
        <authorList>
            <person name="Chen R.Y."/>
        </authorList>
    </citation>
    <scope>NUCLEOTIDE SEQUENCE [LARGE SCALE GENOMIC DNA]</scope>
    <source>
        <strain evidence="2 3">D2</strain>
    </source>
</reference>
<dbReference type="RefSeq" id="WP_350402462.1">
    <property type="nucleotide sequence ID" value="NZ_JBELOE010000254.1"/>
</dbReference>
<dbReference type="Gene3D" id="2.40.30.160">
    <property type="match status" value="1"/>
</dbReference>
<dbReference type="InterPro" id="IPR029043">
    <property type="entry name" value="GcvT/YgfZ_C"/>
</dbReference>
<proteinExistence type="predicted"/>
<name>A0ABV1RJJ7_9ALTE</name>
<sequence length="299" mass="32974">MANKLVSLAQWQAIRVTGEDAKKYLNSQLTCDVEALAENRASFACHCDAKGKVWSQFYLIVLKDQILLFQHQSSIEKSLSELKKFSVFSKVEIIADAKPLQFFALLGANQSTSQHQVSPQGSAYRVAMCDNIELIITESASDAQSISALDAEENTGDFEQALSAAVIPFITDLHQNTYVPQMLNAHALKGISFKKGCYLGQETVARMRYRGGCKKASFAFSANNQVITGSDIEVALGDNWRRSGEVILSTYDAQTNQTRGIAVMPIDSDISAQYRVKDDSSLQVQLSALPYSLDYEESK</sequence>
<feature type="domain" description="tRNA-modifying protein YgfZ-like beta-barrel" evidence="1">
    <location>
        <begin position="222"/>
        <end position="279"/>
    </location>
</feature>
<dbReference type="Gene3D" id="3.30.70.1400">
    <property type="entry name" value="Aminomethyltransferase beta-barrel domains"/>
    <property type="match status" value="1"/>
</dbReference>
<dbReference type="PANTHER" id="PTHR22602">
    <property type="entry name" value="TRANSFERASE CAF17, MITOCHONDRIAL-RELATED"/>
    <property type="match status" value="1"/>
</dbReference>
<evidence type="ECO:0000313" key="3">
    <source>
        <dbReference type="Proteomes" id="UP001467690"/>
    </source>
</evidence>
<dbReference type="NCBIfam" id="TIGR03317">
    <property type="entry name" value="ygfZ_signature"/>
    <property type="match status" value="1"/>
</dbReference>
<evidence type="ECO:0000313" key="2">
    <source>
        <dbReference type="EMBL" id="MER2493116.1"/>
    </source>
</evidence>
<gene>
    <name evidence="2" type="ORF">ABS311_14635</name>
</gene>
<dbReference type="SUPFAM" id="SSF101790">
    <property type="entry name" value="Aminomethyltransferase beta-barrel domain"/>
    <property type="match status" value="1"/>
</dbReference>
<evidence type="ECO:0000259" key="1">
    <source>
        <dbReference type="Pfam" id="PF21130"/>
    </source>
</evidence>
<dbReference type="InterPro" id="IPR048451">
    <property type="entry name" value="YgfZ_barrel"/>
</dbReference>
<dbReference type="EMBL" id="JBELOE010000254">
    <property type="protein sequence ID" value="MER2493116.1"/>
    <property type="molecule type" value="Genomic_DNA"/>
</dbReference>
<dbReference type="Proteomes" id="UP001467690">
    <property type="component" value="Unassembled WGS sequence"/>
</dbReference>